<dbReference type="GO" id="GO:0003677">
    <property type="term" value="F:DNA binding"/>
    <property type="evidence" value="ECO:0007669"/>
    <property type="project" value="UniProtKB-KW"/>
</dbReference>
<dbReference type="SUPFAM" id="SSF46785">
    <property type="entry name" value="Winged helix' DNA-binding domain"/>
    <property type="match status" value="1"/>
</dbReference>
<dbReference type="PROSITE" id="PS01117">
    <property type="entry name" value="HTH_MARR_1"/>
    <property type="match status" value="1"/>
</dbReference>
<accession>A0A941JMB2</accession>
<gene>
    <name evidence="5" type="ORF">KD144_07220</name>
</gene>
<dbReference type="PRINTS" id="PR00598">
    <property type="entry name" value="HTHMARR"/>
</dbReference>
<dbReference type="SMART" id="SM00347">
    <property type="entry name" value="HTH_MARR"/>
    <property type="match status" value="1"/>
</dbReference>
<keyword evidence="2" id="KW-0238">DNA-binding</keyword>
<protein>
    <submittedName>
        <fullName evidence="5">MarR family transcriptional regulator</fullName>
    </submittedName>
</protein>
<keyword evidence="1" id="KW-0805">Transcription regulation</keyword>
<comment type="caution">
    <text evidence="5">The sequence shown here is derived from an EMBL/GenBank/DDBJ whole genome shotgun (WGS) entry which is preliminary data.</text>
</comment>
<dbReference type="Pfam" id="PF01047">
    <property type="entry name" value="MarR"/>
    <property type="match status" value="1"/>
</dbReference>
<dbReference type="PANTHER" id="PTHR42756:SF1">
    <property type="entry name" value="TRANSCRIPTIONAL REPRESSOR OF EMRAB OPERON"/>
    <property type="match status" value="1"/>
</dbReference>
<evidence type="ECO:0000256" key="1">
    <source>
        <dbReference type="ARBA" id="ARBA00023015"/>
    </source>
</evidence>
<evidence type="ECO:0000256" key="2">
    <source>
        <dbReference type="ARBA" id="ARBA00023125"/>
    </source>
</evidence>
<evidence type="ECO:0000259" key="4">
    <source>
        <dbReference type="PROSITE" id="PS50995"/>
    </source>
</evidence>
<evidence type="ECO:0000256" key="3">
    <source>
        <dbReference type="ARBA" id="ARBA00023163"/>
    </source>
</evidence>
<dbReference type="PANTHER" id="PTHR42756">
    <property type="entry name" value="TRANSCRIPTIONAL REGULATOR, MARR"/>
    <property type="match status" value="1"/>
</dbReference>
<proteinExistence type="predicted"/>
<dbReference type="GO" id="GO:0003700">
    <property type="term" value="F:DNA-binding transcription factor activity"/>
    <property type="evidence" value="ECO:0007669"/>
    <property type="project" value="InterPro"/>
</dbReference>
<dbReference type="RefSeq" id="WP_212118173.1">
    <property type="nucleotide sequence ID" value="NZ_JAGTPX020000012.1"/>
</dbReference>
<dbReference type="PROSITE" id="PS50995">
    <property type="entry name" value="HTH_MARR_2"/>
    <property type="match status" value="1"/>
</dbReference>
<dbReference type="InterPro" id="IPR036390">
    <property type="entry name" value="WH_DNA-bd_sf"/>
</dbReference>
<feature type="domain" description="HTH marR-type" evidence="4">
    <location>
        <begin position="1"/>
        <end position="137"/>
    </location>
</feature>
<reference evidence="5" key="1">
    <citation type="submission" date="2021-04" db="EMBL/GenBank/DDBJ databases">
        <title>Genomic analysis of electroactive and textile dye degrading Bacillus circulans strain: DC10 isolated from constructed wetland-microbial fuel cells treating textile dye wastewaters.</title>
        <authorList>
            <person name="Patel D.U."/>
            <person name="Desai C.R."/>
        </authorList>
    </citation>
    <scope>NUCLEOTIDE SEQUENCE</scope>
    <source>
        <strain evidence="5">DC10</strain>
    </source>
</reference>
<dbReference type="InterPro" id="IPR000835">
    <property type="entry name" value="HTH_MarR-typ"/>
</dbReference>
<evidence type="ECO:0000313" key="5">
    <source>
        <dbReference type="EMBL" id="MBR8669329.1"/>
    </source>
</evidence>
<organism evidence="5">
    <name type="scientific">Niallia circulans</name>
    <name type="common">Bacillus circulans</name>
    <dbReference type="NCBI Taxonomy" id="1397"/>
    <lineage>
        <taxon>Bacteria</taxon>
        <taxon>Bacillati</taxon>
        <taxon>Bacillota</taxon>
        <taxon>Bacilli</taxon>
        <taxon>Bacillales</taxon>
        <taxon>Bacillaceae</taxon>
        <taxon>Niallia</taxon>
    </lineage>
</organism>
<dbReference type="AlphaFoldDB" id="A0A941JMB2"/>
<dbReference type="Gene3D" id="1.10.10.10">
    <property type="entry name" value="Winged helix-like DNA-binding domain superfamily/Winged helix DNA-binding domain"/>
    <property type="match status" value="1"/>
</dbReference>
<dbReference type="InterPro" id="IPR036388">
    <property type="entry name" value="WH-like_DNA-bd_sf"/>
</dbReference>
<dbReference type="InterPro" id="IPR023187">
    <property type="entry name" value="Tscrpt_reg_MarR-type_CS"/>
</dbReference>
<name>A0A941JMB2_NIACI</name>
<sequence length="139" mass="16133">MRNGEELFEVAGMFGTFIKNITSEFNKNSNDLNITQYKLLFHLDKEGAQNVSDLAKSVHITNAAVTSITDQLLADDYITKVRSQSDRRVVNITITEKGRNIVNNMKKEQQNKMKEHFRKLTEEDIQHLKRIFTLLNENF</sequence>
<keyword evidence="3" id="KW-0804">Transcription</keyword>
<dbReference type="EMBL" id="JAGTPX010000005">
    <property type="protein sequence ID" value="MBR8669329.1"/>
    <property type="molecule type" value="Genomic_DNA"/>
</dbReference>